<dbReference type="AlphaFoldDB" id="A0AAN7THN9"/>
<gene>
    <name evidence="2" type="ORF">LTR62_004428</name>
</gene>
<organism evidence="2 3">
    <name type="scientific">Meristemomyces frigidus</name>
    <dbReference type="NCBI Taxonomy" id="1508187"/>
    <lineage>
        <taxon>Eukaryota</taxon>
        <taxon>Fungi</taxon>
        <taxon>Dikarya</taxon>
        <taxon>Ascomycota</taxon>
        <taxon>Pezizomycotina</taxon>
        <taxon>Dothideomycetes</taxon>
        <taxon>Dothideomycetidae</taxon>
        <taxon>Mycosphaerellales</taxon>
        <taxon>Teratosphaeriaceae</taxon>
        <taxon>Meristemomyces</taxon>
    </lineage>
</organism>
<feature type="compositionally biased region" description="Basic and acidic residues" evidence="1">
    <location>
        <begin position="243"/>
        <end position="264"/>
    </location>
</feature>
<reference evidence="2" key="1">
    <citation type="submission" date="2023-08" db="EMBL/GenBank/DDBJ databases">
        <title>Black Yeasts Isolated from many extreme environments.</title>
        <authorList>
            <person name="Coleine C."/>
            <person name="Stajich J.E."/>
            <person name="Selbmann L."/>
        </authorList>
    </citation>
    <scope>NUCLEOTIDE SEQUENCE</scope>
    <source>
        <strain evidence="2">CCFEE 5401</strain>
    </source>
</reference>
<dbReference type="EMBL" id="JAVRRL010000032">
    <property type="protein sequence ID" value="KAK5112267.1"/>
    <property type="molecule type" value="Genomic_DNA"/>
</dbReference>
<comment type="caution">
    <text evidence="2">The sequence shown here is derived from an EMBL/GenBank/DDBJ whole genome shotgun (WGS) entry which is preliminary data.</text>
</comment>
<dbReference type="Proteomes" id="UP001310890">
    <property type="component" value="Unassembled WGS sequence"/>
</dbReference>
<proteinExistence type="predicted"/>
<name>A0AAN7THN9_9PEZI</name>
<dbReference type="Pfam" id="PF04450">
    <property type="entry name" value="BSP"/>
    <property type="match status" value="1"/>
</dbReference>
<dbReference type="PANTHER" id="PTHR33321">
    <property type="match status" value="1"/>
</dbReference>
<evidence type="ECO:0000313" key="3">
    <source>
        <dbReference type="Proteomes" id="UP001310890"/>
    </source>
</evidence>
<evidence type="ECO:0000256" key="1">
    <source>
        <dbReference type="SAM" id="MobiDB-lite"/>
    </source>
</evidence>
<dbReference type="InterPro" id="IPR007541">
    <property type="entry name" value="Uncharacterised_BSP"/>
</dbReference>
<evidence type="ECO:0000313" key="2">
    <source>
        <dbReference type="EMBL" id="KAK5112267.1"/>
    </source>
</evidence>
<sequence length="279" mass="31292">MPAIPIYFQTIMPAVSLPSDAPSTTTLPFRKHIYPTPKLRLHLEDLSHEGSSVFLSNIKGNDDLEHQCQNVLNLLYNHDSIRPGTRSVTFVLRAYQGLAYTTGIDLDGDHKEIHINLDYFTKISGDVRHEILGVICHELVHCFQWAAGGTANGGLIEGIADYVRLNAGLAAKHWKQEADGSWDGGYQHTGYFLQHLEEKFGRGTVKNINAGLRHGKYDEKHLFESCCGGKDVEELWKEYGEELKKRKKEEEDAGTKPTTTEKGKTIPTDTPPKFEDSTK</sequence>
<dbReference type="PANTHER" id="PTHR33321:SF12">
    <property type="entry name" value="PLANT BASIC SECRETORY PROTEIN (BSP) FAMILY PROTEIN"/>
    <property type="match status" value="1"/>
</dbReference>
<accession>A0AAN7THN9</accession>
<protein>
    <submittedName>
        <fullName evidence="2">Uncharacterized protein</fullName>
    </submittedName>
</protein>
<feature type="region of interest" description="Disordered" evidence="1">
    <location>
        <begin position="243"/>
        <end position="279"/>
    </location>
</feature>